<proteinExistence type="predicted"/>
<sequence length="277" mass="30290">MMAARHLSVRGRLKAWRRHYPDVAFWQAWHVATLAHGGMGQPQPPVSVMADLYHPARPLMNPASTLLIAFEKRTLLGRLPSETRLNRSVLRSLLEACATVPADDLAAYWGNLTSHVAKHLTPTEQPHLDAAARAVRVELRSRGANLESVPGFFPAAVTDAASYAALARAVLFLAVLPNSPLAFRLYCAQNSEYQPYDALTLNVDVTERFLQDRGETGAREVTLGLQLAVADPVTLEGTRLLIPVLNREVSFGTLNAPSVPLSARLRTAGRSATLYLQ</sequence>
<name>A0ABV6B062_9DEIO</name>
<keyword evidence="2" id="KW-1185">Reference proteome</keyword>
<accession>A0ABV6B062</accession>
<protein>
    <submittedName>
        <fullName evidence="1">Uncharacterized protein</fullName>
    </submittedName>
</protein>
<reference evidence="1 2" key="1">
    <citation type="submission" date="2024-09" db="EMBL/GenBank/DDBJ databases">
        <authorList>
            <person name="Sun Q."/>
            <person name="Mori K."/>
        </authorList>
    </citation>
    <scope>NUCLEOTIDE SEQUENCE [LARGE SCALE GENOMIC DNA]</scope>
    <source>
        <strain evidence="1 2">JCM 13503</strain>
    </source>
</reference>
<gene>
    <name evidence="1" type="ORF">ACFFLM_11780</name>
</gene>
<dbReference type="RefSeq" id="WP_380009955.1">
    <property type="nucleotide sequence ID" value="NZ_JBHLYR010000033.1"/>
</dbReference>
<dbReference type="EMBL" id="JBHLYR010000033">
    <property type="protein sequence ID" value="MFB9992647.1"/>
    <property type="molecule type" value="Genomic_DNA"/>
</dbReference>
<organism evidence="1 2">
    <name type="scientific">Deinococcus oregonensis</name>
    <dbReference type="NCBI Taxonomy" id="1805970"/>
    <lineage>
        <taxon>Bacteria</taxon>
        <taxon>Thermotogati</taxon>
        <taxon>Deinococcota</taxon>
        <taxon>Deinococci</taxon>
        <taxon>Deinococcales</taxon>
        <taxon>Deinococcaceae</taxon>
        <taxon>Deinococcus</taxon>
    </lineage>
</organism>
<comment type="caution">
    <text evidence="1">The sequence shown here is derived from an EMBL/GenBank/DDBJ whole genome shotgun (WGS) entry which is preliminary data.</text>
</comment>
<evidence type="ECO:0000313" key="1">
    <source>
        <dbReference type="EMBL" id="MFB9992647.1"/>
    </source>
</evidence>
<dbReference type="Proteomes" id="UP001589733">
    <property type="component" value="Unassembled WGS sequence"/>
</dbReference>
<evidence type="ECO:0000313" key="2">
    <source>
        <dbReference type="Proteomes" id="UP001589733"/>
    </source>
</evidence>